<dbReference type="AlphaFoldDB" id="A0A834XDZ3"/>
<keyword evidence="4" id="KW-1185">Reference proteome</keyword>
<proteinExistence type="inferred from homology"/>
<name>A0A834XDZ3_9FABA</name>
<dbReference type="PANTHER" id="PTHR45966:SF34">
    <property type="entry name" value="GDSL-LIKE LIPASE_ACYLHYDROLASE"/>
    <property type="match status" value="1"/>
</dbReference>
<dbReference type="InterPro" id="IPR036514">
    <property type="entry name" value="SGNH_hydro_sf"/>
</dbReference>
<dbReference type="Gene3D" id="3.40.50.1110">
    <property type="entry name" value="SGNH hydrolase"/>
    <property type="match status" value="1"/>
</dbReference>
<protein>
    <submittedName>
        <fullName evidence="3">GDSL esterase/lipase 5</fullName>
    </submittedName>
</protein>
<evidence type="ECO:0000313" key="3">
    <source>
        <dbReference type="EMBL" id="KAF7843655.1"/>
    </source>
</evidence>
<dbReference type="EMBL" id="JAAIUW010000001">
    <property type="protein sequence ID" value="KAF7843655.1"/>
    <property type="molecule type" value="Genomic_DNA"/>
</dbReference>
<keyword evidence="2" id="KW-0732">Signal</keyword>
<dbReference type="Pfam" id="PF00657">
    <property type="entry name" value="Lipase_GDSL"/>
    <property type="match status" value="1"/>
</dbReference>
<dbReference type="OrthoDB" id="1600564at2759"/>
<dbReference type="Proteomes" id="UP000634136">
    <property type="component" value="Unassembled WGS sequence"/>
</dbReference>
<dbReference type="InterPro" id="IPR001087">
    <property type="entry name" value="GDSL"/>
</dbReference>
<evidence type="ECO:0000313" key="4">
    <source>
        <dbReference type="Proteomes" id="UP000634136"/>
    </source>
</evidence>
<comment type="caution">
    <text evidence="3">The sequence shown here is derived from an EMBL/GenBank/DDBJ whole genome shotgun (WGS) entry which is preliminary data.</text>
</comment>
<dbReference type="PANTHER" id="PTHR45966">
    <property type="entry name" value="GDSL-LIKE LIPASE/ACYLHYDROLASE"/>
    <property type="match status" value="1"/>
</dbReference>
<dbReference type="GO" id="GO:0016298">
    <property type="term" value="F:lipase activity"/>
    <property type="evidence" value="ECO:0007669"/>
    <property type="project" value="TreeGrafter"/>
</dbReference>
<comment type="similarity">
    <text evidence="1">Belongs to the 'GDSL' lipolytic enzyme family.</text>
</comment>
<accession>A0A834XDZ3</accession>
<evidence type="ECO:0000256" key="1">
    <source>
        <dbReference type="ARBA" id="ARBA00008668"/>
    </source>
</evidence>
<sequence>MTTRHDDVAGIATCPAKLGSGKQGKGDEYAQLPLILPYLHPSYQSYIHGANFASGGSGALVETNKGLVIDLKTQLKNFINVREILRQRLGEDEATRLVSRAVYLFNIGTNDYSACLIPNNSICTDPHAYVNMVIGNITYVIQEIHVNGGRKFGFLGLWNLGCLPASRAHSEDGSCSEEASFLTKLHNTQLSLLLQKLERQLQGFKYSYTNSYDFITEMTHDPFKYGFKEGKVACCGSGPYNGYSSCGGKRGIEDYELCENPDEHVFFDYAHLSDKANQFFAHQMWNGNLTVTWPYNLRTLFEE</sequence>
<gene>
    <name evidence="3" type="ORF">G2W53_000560</name>
</gene>
<organism evidence="3 4">
    <name type="scientific">Senna tora</name>
    <dbReference type="NCBI Taxonomy" id="362788"/>
    <lineage>
        <taxon>Eukaryota</taxon>
        <taxon>Viridiplantae</taxon>
        <taxon>Streptophyta</taxon>
        <taxon>Embryophyta</taxon>
        <taxon>Tracheophyta</taxon>
        <taxon>Spermatophyta</taxon>
        <taxon>Magnoliopsida</taxon>
        <taxon>eudicotyledons</taxon>
        <taxon>Gunneridae</taxon>
        <taxon>Pentapetalae</taxon>
        <taxon>rosids</taxon>
        <taxon>fabids</taxon>
        <taxon>Fabales</taxon>
        <taxon>Fabaceae</taxon>
        <taxon>Caesalpinioideae</taxon>
        <taxon>Cassia clade</taxon>
        <taxon>Senna</taxon>
    </lineage>
</organism>
<reference evidence="3" key="1">
    <citation type="submission" date="2020-09" db="EMBL/GenBank/DDBJ databases">
        <title>Genome-Enabled Discovery of Anthraquinone Biosynthesis in Senna tora.</title>
        <authorList>
            <person name="Kang S.-H."/>
            <person name="Pandey R.P."/>
            <person name="Lee C.-M."/>
            <person name="Sim J.-S."/>
            <person name="Jeong J.-T."/>
            <person name="Choi B.-S."/>
            <person name="Jung M."/>
            <person name="Ginzburg D."/>
            <person name="Zhao K."/>
            <person name="Won S.Y."/>
            <person name="Oh T.-J."/>
            <person name="Yu Y."/>
            <person name="Kim N.-H."/>
            <person name="Lee O.R."/>
            <person name="Lee T.-H."/>
            <person name="Bashyal P."/>
            <person name="Kim T.-S."/>
            <person name="Lee W.-H."/>
            <person name="Kawkins C."/>
            <person name="Kim C.-K."/>
            <person name="Kim J.S."/>
            <person name="Ahn B.O."/>
            <person name="Rhee S.Y."/>
            <person name="Sohng J.K."/>
        </authorList>
    </citation>
    <scope>NUCLEOTIDE SEQUENCE</scope>
    <source>
        <tissue evidence="3">Leaf</tissue>
    </source>
</reference>
<evidence type="ECO:0000256" key="2">
    <source>
        <dbReference type="ARBA" id="ARBA00022729"/>
    </source>
</evidence>
<dbReference type="InterPro" id="IPR044552">
    <property type="entry name" value="GLIP1-5/GLL25"/>
</dbReference>